<dbReference type="PROSITE" id="PS51163">
    <property type="entry name" value="YRDC"/>
    <property type="match status" value="1"/>
</dbReference>
<reference evidence="3" key="1">
    <citation type="journal article" date="2019" name="Int. J. Syst. Evol. Microbiol.">
        <title>The Global Catalogue of Microorganisms (GCM) 10K type strain sequencing project: providing services to taxonomists for standard genome sequencing and annotation.</title>
        <authorList>
            <consortium name="The Broad Institute Genomics Platform"/>
            <consortium name="The Broad Institute Genome Sequencing Center for Infectious Disease"/>
            <person name="Wu L."/>
            <person name="Ma J."/>
        </authorList>
    </citation>
    <scope>NUCLEOTIDE SEQUENCE [LARGE SCALE GENOMIC DNA]</scope>
    <source>
        <strain evidence="3">KCTC 23701</strain>
    </source>
</reference>
<dbReference type="InterPro" id="IPR017945">
    <property type="entry name" value="DHBP_synth_RibB-like_a/b_dom"/>
</dbReference>
<feature type="domain" description="YrdC-like" evidence="1">
    <location>
        <begin position="14"/>
        <end position="200"/>
    </location>
</feature>
<organism evidence="2 3">
    <name type="scientific">Jeongeupia chitinilytica</name>
    <dbReference type="NCBI Taxonomy" id="1041641"/>
    <lineage>
        <taxon>Bacteria</taxon>
        <taxon>Pseudomonadati</taxon>
        <taxon>Pseudomonadota</taxon>
        <taxon>Betaproteobacteria</taxon>
        <taxon>Neisseriales</taxon>
        <taxon>Chitinibacteraceae</taxon>
        <taxon>Jeongeupia</taxon>
    </lineage>
</organism>
<dbReference type="InterPro" id="IPR052532">
    <property type="entry name" value="SUA5_domain"/>
</dbReference>
<dbReference type="NCBIfam" id="TIGR00057">
    <property type="entry name" value="L-threonylcarbamoyladenylate synthase"/>
    <property type="match status" value="1"/>
</dbReference>
<proteinExistence type="predicted"/>
<protein>
    <submittedName>
        <fullName evidence="2">Threonylcarbamoyl-AMP synthase</fullName>
    </submittedName>
</protein>
<dbReference type="SUPFAM" id="SSF55821">
    <property type="entry name" value="YrdC/RibB"/>
    <property type="match status" value="1"/>
</dbReference>
<comment type="caution">
    <text evidence="2">The sequence shown here is derived from an EMBL/GenBank/DDBJ whole genome shotgun (WGS) entry which is preliminary data.</text>
</comment>
<dbReference type="Pfam" id="PF01300">
    <property type="entry name" value="Sua5_yciO_yrdC"/>
    <property type="match status" value="1"/>
</dbReference>
<sequence length="209" mass="23282">MSQFFSIHAETPQPRLIKQAVEIIRKGGLIVYPTDSCYALGCALDNKDALERIRRIRQLSDKHHFTLACHDLSQLGNYARVDNRTYRMLKSATPGNYTFILLATKEVPRRVWHPKKQTVGLRVPDHPVALALLEELGEPMLSSSLLLPGEDDPMSDAWEIRDRLEHDVDLVIEGGYCGIEPTTVIDLSEGAPVLMRAGKGPLAPFGLDA</sequence>
<evidence type="ECO:0000313" key="2">
    <source>
        <dbReference type="EMBL" id="GHD60254.1"/>
    </source>
</evidence>
<dbReference type="EMBL" id="BMYO01000003">
    <property type="protein sequence ID" value="GHD60254.1"/>
    <property type="molecule type" value="Genomic_DNA"/>
</dbReference>
<dbReference type="RefSeq" id="WP_189459369.1">
    <property type="nucleotide sequence ID" value="NZ_BMYO01000003.1"/>
</dbReference>
<dbReference type="Proteomes" id="UP000604737">
    <property type="component" value="Unassembled WGS sequence"/>
</dbReference>
<dbReference type="PANTHER" id="PTHR42828:SF3">
    <property type="entry name" value="THREONYLCARBAMOYL-AMP SYNTHASE"/>
    <property type="match status" value="1"/>
</dbReference>
<accession>A0ABQ3GY76</accession>
<keyword evidence="3" id="KW-1185">Reference proteome</keyword>
<gene>
    <name evidence="2" type="ORF">GCM10007350_12980</name>
</gene>
<dbReference type="InterPro" id="IPR006070">
    <property type="entry name" value="Sua5-like_dom"/>
</dbReference>
<evidence type="ECO:0000313" key="3">
    <source>
        <dbReference type="Proteomes" id="UP000604737"/>
    </source>
</evidence>
<dbReference type="Gene3D" id="3.90.870.10">
    <property type="entry name" value="DHBP synthase"/>
    <property type="match status" value="1"/>
</dbReference>
<evidence type="ECO:0000259" key="1">
    <source>
        <dbReference type="PROSITE" id="PS51163"/>
    </source>
</evidence>
<name>A0ABQ3GY76_9NEIS</name>
<dbReference type="PANTHER" id="PTHR42828">
    <property type="entry name" value="DHBP SYNTHASE RIBB-LIKE ALPHA/BETA DOMAIN-CONTAINING PROTEIN"/>
    <property type="match status" value="1"/>
</dbReference>